<dbReference type="InterPro" id="IPR036165">
    <property type="entry name" value="YefM-like_sf"/>
</dbReference>
<organism evidence="2 3">
    <name type="scientific">Stanieria cyanosphaera (strain ATCC 29371 / PCC 7437)</name>
    <dbReference type="NCBI Taxonomy" id="111780"/>
    <lineage>
        <taxon>Bacteria</taxon>
        <taxon>Bacillati</taxon>
        <taxon>Cyanobacteriota</taxon>
        <taxon>Cyanophyceae</taxon>
        <taxon>Pleurocapsales</taxon>
        <taxon>Dermocarpellaceae</taxon>
        <taxon>Stanieria</taxon>
    </lineage>
</organism>
<dbReference type="SUPFAM" id="SSF143120">
    <property type="entry name" value="YefM-like"/>
    <property type="match status" value="1"/>
</dbReference>
<evidence type="ECO:0008006" key="4">
    <source>
        <dbReference type="Google" id="ProtNLM"/>
    </source>
</evidence>
<accession>K9XWB2</accession>
<dbReference type="STRING" id="111780.Sta7437_2838"/>
<dbReference type="KEGG" id="scs:Sta7437_2838"/>
<sequence>MIELHPEFITKNGKKEFAVLPYDEFLKLQEILEDLEDLRDLRLAEDEDRDSPDYSLEEVKVMLDIS</sequence>
<name>K9XWB2_STAC7</name>
<dbReference type="HOGENOM" id="CLU_2664989_0_0_3"/>
<reference evidence="3" key="1">
    <citation type="journal article" date="2013" name="Proc. Natl. Acad. Sci. U.S.A.">
        <title>Improving the coverage of the cyanobacterial phylum using diversity-driven genome sequencing.</title>
        <authorList>
            <person name="Shih P.M."/>
            <person name="Wu D."/>
            <person name="Latifi A."/>
            <person name="Axen S.D."/>
            <person name="Fewer D.P."/>
            <person name="Talla E."/>
            <person name="Calteau A."/>
            <person name="Cai F."/>
            <person name="Tandeau de Marsac N."/>
            <person name="Rippka R."/>
            <person name="Herdman M."/>
            <person name="Sivonen K."/>
            <person name="Coursin T."/>
            <person name="Laurent T."/>
            <person name="Goodwin L."/>
            <person name="Nolan M."/>
            <person name="Davenport K.W."/>
            <person name="Han C.S."/>
            <person name="Rubin E.M."/>
            <person name="Eisen J.A."/>
            <person name="Woyke T."/>
            <person name="Gugger M."/>
            <person name="Kerfeld C.A."/>
        </authorList>
    </citation>
    <scope>NUCLEOTIDE SEQUENCE [LARGE SCALE GENOMIC DNA]</scope>
    <source>
        <strain evidence="3">ATCC 29371 / PCC 7437</strain>
    </source>
</reference>
<dbReference type="Proteomes" id="UP000010473">
    <property type="component" value="Chromosome"/>
</dbReference>
<dbReference type="RefSeq" id="WP_015194027.1">
    <property type="nucleotide sequence ID" value="NC_019748.1"/>
</dbReference>
<gene>
    <name evidence="2" type="ordered locus">Sta7437_2838</name>
</gene>
<protein>
    <recommendedName>
        <fullName evidence="4">Prevent-host-death family protein</fullName>
    </recommendedName>
</protein>
<dbReference type="AlphaFoldDB" id="K9XWB2"/>
<dbReference type="EMBL" id="CP003653">
    <property type="protein sequence ID" value="AFZ36359.1"/>
    <property type="molecule type" value="Genomic_DNA"/>
</dbReference>
<dbReference type="PATRIC" id="fig|111780.3.peg.2953"/>
<dbReference type="eggNOG" id="ENOG50336KG">
    <property type="taxonomic scope" value="Bacteria"/>
</dbReference>
<evidence type="ECO:0000313" key="3">
    <source>
        <dbReference type="Proteomes" id="UP000010473"/>
    </source>
</evidence>
<evidence type="ECO:0000256" key="1">
    <source>
        <dbReference type="ARBA" id="ARBA00009981"/>
    </source>
</evidence>
<comment type="similarity">
    <text evidence="1">Belongs to the phD/YefM antitoxin family.</text>
</comment>
<keyword evidence="3" id="KW-1185">Reference proteome</keyword>
<proteinExistence type="inferred from homology"/>
<evidence type="ECO:0000313" key="2">
    <source>
        <dbReference type="EMBL" id="AFZ36359.1"/>
    </source>
</evidence>